<dbReference type="InterPro" id="IPR016064">
    <property type="entry name" value="NAD/diacylglycerol_kinase_sf"/>
</dbReference>
<dbReference type="GO" id="GO:0008929">
    <property type="term" value="F:methylglyoxal synthase activity"/>
    <property type="evidence" value="ECO:0007669"/>
    <property type="project" value="InterPro"/>
</dbReference>
<dbReference type="GO" id="GO:0016301">
    <property type="term" value="F:kinase activity"/>
    <property type="evidence" value="ECO:0007669"/>
    <property type="project" value="UniProtKB-KW"/>
</dbReference>
<evidence type="ECO:0000259" key="1">
    <source>
        <dbReference type="PROSITE" id="PS50146"/>
    </source>
</evidence>
<dbReference type="Gene3D" id="2.60.200.40">
    <property type="match status" value="1"/>
</dbReference>
<keyword evidence="2" id="KW-0418">Kinase</keyword>
<dbReference type="PANTHER" id="PTHR30492:SF0">
    <property type="entry name" value="METHYLGLYOXAL SYNTHASE"/>
    <property type="match status" value="1"/>
</dbReference>
<dbReference type="Proteomes" id="UP000477680">
    <property type="component" value="Chromosome"/>
</dbReference>
<dbReference type="RefSeq" id="WP_163495376.1">
    <property type="nucleotide sequence ID" value="NZ_CP048711.1"/>
</dbReference>
<proteinExistence type="predicted"/>
<dbReference type="KEGG" id="kim:G3T16_11405"/>
<feature type="domain" description="DAGKc" evidence="1">
    <location>
        <begin position="17"/>
        <end position="150"/>
    </location>
</feature>
<dbReference type="Pfam" id="PF00781">
    <property type="entry name" value="DAGK_cat"/>
    <property type="match status" value="1"/>
</dbReference>
<dbReference type="InterPro" id="IPR017438">
    <property type="entry name" value="ATP-NAD_kinase_N"/>
</dbReference>
<keyword evidence="2" id="KW-0808">Transferase</keyword>
<evidence type="ECO:0000313" key="3">
    <source>
        <dbReference type="Proteomes" id="UP000477680"/>
    </source>
</evidence>
<dbReference type="GO" id="GO:0019242">
    <property type="term" value="P:methylglyoxal biosynthetic process"/>
    <property type="evidence" value="ECO:0007669"/>
    <property type="project" value="InterPro"/>
</dbReference>
<reference evidence="2 3" key="1">
    <citation type="submission" date="2020-02" db="EMBL/GenBank/DDBJ databases">
        <title>Genome sequencing for Kineobactrum sp. M2.</title>
        <authorList>
            <person name="Park S.-J."/>
        </authorList>
    </citation>
    <scope>NUCLEOTIDE SEQUENCE [LARGE SCALE GENOMIC DNA]</scope>
    <source>
        <strain evidence="2 3">M2</strain>
    </source>
</reference>
<dbReference type="SUPFAM" id="SSF111331">
    <property type="entry name" value="NAD kinase/diacylglycerol kinase-like"/>
    <property type="match status" value="1"/>
</dbReference>
<dbReference type="InterPro" id="IPR004363">
    <property type="entry name" value="Methylgl_synth"/>
</dbReference>
<protein>
    <submittedName>
        <fullName evidence="2">Diacylglycerol kinase</fullName>
    </submittedName>
</protein>
<dbReference type="PANTHER" id="PTHR30492">
    <property type="entry name" value="METHYLGLYOXAL SYNTHASE"/>
    <property type="match status" value="1"/>
</dbReference>
<name>A0A6C0U1Z6_9GAMM</name>
<dbReference type="AlphaFoldDB" id="A0A6C0U1Z6"/>
<sequence>MTESSAATPRPDAATLTGREPFFLVMNTGSGKQDADTVQETIAAAMAAAGRHYQLLAVVDGAGLAETAQQALQLAQQQNGIVVAVGGDGTLSAVSQVVLGSGVPFGVLPQGTFNYFGRSHGIPQDLGLALRCLLDAVIKPVNVGLLNDRVFLVNASLGLYPQLLQDREAFKQRFGRSRLVALWSALVTLLRAHRQLRVEIESDGKTRRLRTPSIVVGNNALQLEQMGLQRSDELAHDHLVAITSRPLGTLALYGLLLRGLLSRLGDDEHVISFGFDTLTVRLGAGRRRSKVAMDGEIFWLRAPLVFTVARGRLPLLVPRDPALAADE</sequence>
<accession>A0A6C0U1Z6</accession>
<keyword evidence="3" id="KW-1185">Reference proteome</keyword>
<gene>
    <name evidence="2" type="ORF">G3T16_11405</name>
</gene>
<dbReference type="InterPro" id="IPR001206">
    <property type="entry name" value="Diacylglycerol_kinase_cat_dom"/>
</dbReference>
<dbReference type="EMBL" id="CP048711">
    <property type="protein sequence ID" value="QIB65938.1"/>
    <property type="molecule type" value="Genomic_DNA"/>
</dbReference>
<evidence type="ECO:0000313" key="2">
    <source>
        <dbReference type="EMBL" id="QIB65938.1"/>
    </source>
</evidence>
<dbReference type="GO" id="GO:0005829">
    <property type="term" value="C:cytosol"/>
    <property type="evidence" value="ECO:0007669"/>
    <property type="project" value="TreeGrafter"/>
</dbReference>
<dbReference type="PROSITE" id="PS50146">
    <property type="entry name" value="DAGK"/>
    <property type="match status" value="1"/>
</dbReference>
<organism evidence="2 3">
    <name type="scientific">Kineobactrum salinum</name>
    <dbReference type="NCBI Taxonomy" id="2708301"/>
    <lineage>
        <taxon>Bacteria</taxon>
        <taxon>Pseudomonadati</taxon>
        <taxon>Pseudomonadota</taxon>
        <taxon>Gammaproteobacteria</taxon>
        <taxon>Cellvibrionales</taxon>
        <taxon>Halieaceae</taxon>
        <taxon>Kineobactrum</taxon>
    </lineage>
</organism>
<dbReference type="Gene3D" id="3.40.50.10330">
    <property type="entry name" value="Probable inorganic polyphosphate/atp-NAD kinase, domain 1"/>
    <property type="match status" value="1"/>
</dbReference>